<dbReference type="SUPFAM" id="SSF56601">
    <property type="entry name" value="beta-lactamase/transpeptidase-like"/>
    <property type="match status" value="1"/>
</dbReference>
<feature type="chain" id="PRO_5039016263" evidence="1">
    <location>
        <begin position="24"/>
        <end position="414"/>
    </location>
</feature>
<dbReference type="PROSITE" id="PS51257">
    <property type="entry name" value="PROKAR_LIPOPROTEIN"/>
    <property type="match status" value="1"/>
</dbReference>
<organism evidence="3 4">
    <name type="scientific">Subtercola boreus</name>
    <dbReference type="NCBI Taxonomy" id="120213"/>
    <lineage>
        <taxon>Bacteria</taxon>
        <taxon>Bacillati</taxon>
        <taxon>Actinomycetota</taxon>
        <taxon>Actinomycetes</taxon>
        <taxon>Micrococcales</taxon>
        <taxon>Microbacteriaceae</taxon>
        <taxon>Subtercola</taxon>
    </lineage>
</organism>
<dbReference type="InterPro" id="IPR050491">
    <property type="entry name" value="AmpC-like"/>
</dbReference>
<dbReference type="PANTHER" id="PTHR46825:SF7">
    <property type="entry name" value="D-ALANYL-D-ALANINE CARBOXYPEPTIDASE"/>
    <property type="match status" value="1"/>
</dbReference>
<feature type="signal peptide" evidence="1">
    <location>
        <begin position="1"/>
        <end position="23"/>
    </location>
</feature>
<keyword evidence="4" id="KW-1185">Reference proteome</keyword>
<dbReference type="PANTHER" id="PTHR46825">
    <property type="entry name" value="D-ALANYL-D-ALANINE-CARBOXYPEPTIDASE/ENDOPEPTIDASE AMPH"/>
    <property type="match status" value="1"/>
</dbReference>
<reference evidence="3 4" key="1">
    <citation type="submission" date="2017-04" db="EMBL/GenBank/DDBJ databases">
        <title>Comparative genome analysis of Subtercola boreus.</title>
        <authorList>
            <person name="Cho Y.-J."/>
            <person name="Cho A."/>
            <person name="Kim O.-S."/>
            <person name="Lee J.-I."/>
        </authorList>
    </citation>
    <scope>NUCLEOTIDE SEQUENCE [LARGE SCALE GENOMIC DNA]</scope>
    <source>
        <strain evidence="3 4">K300</strain>
    </source>
</reference>
<dbReference type="Proteomes" id="UP000256486">
    <property type="component" value="Unassembled WGS sequence"/>
</dbReference>
<protein>
    <submittedName>
        <fullName evidence="3">D-alanyl-D-alanine carboxypeptidase</fullName>
    </submittedName>
</protein>
<dbReference type="EMBL" id="NBWZ01000001">
    <property type="protein sequence ID" value="RFA11124.1"/>
    <property type="molecule type" value="Genomic_DNA"/>
</dbReference>
<keyword evidence="3" id="KW-0645">Protease</keyword>
<evidence type="ECO:0000313" key="3">
    <source>
        <dbReference type="EMBL" id="RFA11124.1"/>
    </source>
</evidence>
<dbReference type="Gene3D" id="3.40.710.10">
    <property type="entry name" value="DD-peptidase/beta-lactamase superfamily"/>
    <property type="match status" value="1"/>
</dbReference>
<gene>
    <name evidence="3" type="ORF">B7R54_06195</name>
</gene>
<dbReference type="AlphaFoldDB" id="A0A3E0VMC0"/>
<evidence type="ECO:0000256" key="1">
    <source>
        <dbReference type="SAM" id="SignalP"/>
    </source>
</evidence>
<name>A0A3E0VMC0_9MICO</name>
<dbReference type="OrthoDB" id="3174977at2"/>
<keyword evidence="3" id="KW-0121">Carboxypeptidase</keyword>
<keyword evidence="3" id="KW-0378">Hydrolase</keyword>
<proteinExistence type="predicted"/>
<dbReference type="GO" id="GO:0004180">
    <property type="term" value="F:carboxypeptidase activity"/>
    <property type="evidence" value="ECO:0007669"/>
    <property type="project" value="UniProtKB-KW"/>
</dbReference>
<dbReference type="InterPro" id="IPR012338">
    <property type="entry name" value="Beta-lactam/transpept-like"/>
</dbReference>
<dbReference type="Pfam" id="PF00144">
    <property type="entry name" value="Beta-lactamase"/>
    <property type="match status" value="1"/>
</dbReference>
<keyword evidence="1" id="KW-0732">Signal</keyword>
<evidence type="ECO:0000259" key="2">
    <source>
        <dbReference type="Pfam" id="PF00144"/>
    </source>
</evidence>
<evidence type="ECO:0000313" key="4">
    <source>
        <dbReference type="Proteomes" id="UP000256486"/>
    </source>
</evidence>
<sequence>MKRAVTIVAVGGILALVSACSPAGSGAPASSPATAGPAYASALNSDVPDVMKDNAIPGVVVLITSPSKGDFTAEFGTAELGSDVAMSIDDHVRVGSNTKTMTGTVILQLEQEGKLSLSDPISKFRPDVPGGENITLAELAEMRSGLYSYTSDAGFNATLDSDPQKAWTPDELLAIAFSHPVNAAPGTEFEYSNTNTVLLGTVIEKVTGMSASEAFDERIFTPLGLKNTSLPAAADSSIPDPHAHGYQFGTNVSTIDSYAVPEAEQAGALDGTVKPVDQTKANPSWAWTAGGAISTPNDLAVYVKAMVGGGLLDDAEQKARFDSVQPIDPANPNVGYGIGIAQFAPGIYGHDGQLPGFSSFMAYDVTTGDTIIIGCNLSASPVTGENAAVVVAKSVIAELYGSSVVPPDDLEKDE</sequence>
<accession>A0A3E0VMC0</accession>
<comment type="caution">
    <text evidence="3">The sequence shown here is derived from an EMBL/GenBank/DDBJ whole genome shotgun (WGS) entry which is preliminary data.</text>
</comment>
<feature type="domain" description="Beta-lactamase-related" evidence="2">
    <location>
        <begin position="47"/>
        <end position="387"/>
    </location>
</feature>
<dbReference type="InterPro" id="IPR001466">
    <property type="entry name" value="Beta-lactam-related"/>
</dbReference>